<comment type="pathway">
    <text evidence="6 14">Cofactor biosynthesis; adenosylcobalamin biosynthesis; adenosylcobalamin from cob(II)yrinate a,c-diamide: step 5/7.</text>
</comment>
<evidence type="ECO:0000313" key="15">
    <source>
        <dbReference type="EMBL" id="WZJ21719.1"/>
    </source>
</evidence>
<protein>
    <recommendedName>
        <fullName evidence="14">Bifunctional adenosylcobalamin biosynthesis protein</fullName>
        <ecNumber evidence="14">2.7.1.156</ecNumber>
        <ecNumber evidence="14">2.7.7.62</ecNumber>
    </recommendedName>
</protein>
<evidence type="ECO:0000256" key="4">
    <source>
        <dbReference type="ARBA" id="ARBA00003889"/>
    </source>
</evidence>
<dbReference type="PIRSF" id="PIRSF006135">
    <property type="entry name" value="CobU"/>
    <property type="match status" value="1"/>
</dbReference>
<keyword evidence="10 14" id="KW-0547">Nucleotide-binding</keyword>
<proteinExistence type="inferred from homology"/>
<evidence type="ECO:0000256" key="5">
    <source>
        <dbReference type="ARBA" id="ARBA00004692"/>
    </source>
</evidence>
<evidence type="ECO:0000256" key="8">
    <source>
        <dbReference type="ARBA" id="ARBA00022573"/>
    </source>
</evidence>
<evidence type="ECO:0000313" key="16">
    <source>
        <dbReference type="Proteomes" id="UP001479520"/>
    </source>
</evidence>
<organism evidence="15 16">
    <name type="scientific">Azonexus hydrophilus</name>
    <dbReference type="NCBI Taxonomy" id="418702"/>
    <lineage>
        <taxon>Bacteria</taxon>
        <taxon>Pseudomonadati</taxon>
        <taxon>Pseudomonadota</taxon>
        <taxon>Betaproteobacteria</taxon>
        <taxon>Rhodocyclales</taxon>
        <taxon>Azonexaceae</taxon>
        <taxon>Azonexus</taxon>
    </lineage>
</organism>
<evidence type="ECO:0000256" key="7">
    <source>
        <dbReference type="ARBA" id="ARBA00007490"/>
    </source>
</evidence>
<reference evidence="15 16" key="1">
    <citation type="submission" date="2024-04" db="EMBL/GenBank/DDBJ databases">
        <title>Dissimilatory iodate-reducing microorganisms contribute to the enrichment of iodine in groundwater.</title>
        <authorList>
            <person name="Jiang Z."/>
        </authorList>
    </citation>
    <scope>NUCLEOTIDE SEQUENCE [LARGE SCALE GENOMIC DNA]</scope>
    <source>
        <strain evidence="15 16">NCP973</strain>
    </source>
</reference>
<dbReference type="PANTHER" id="PTHR34848">
    <property type="match status" value="1"/>
</dbReference>
<keyword evidence="15" id="KW-0548">Nucleotidyltransferase</keyword>
<dbReference type="Gene3D" id="3.40.50.300">
    <property type="entry name" value="P-loop containing nucleotide triphosphate hydrolases"/>
    <property type="match status" value="1"/>
</dbReference>
<dbReference type="EC" id="2.7.7.62" evidence="14"/>
<dbReference type="CDD" id="cd00544">
    <property type="entry name" value="CobU"/>
    <property type="match status" value="1"/>
</dbReference>
<evidence type="ECO:0000256" key="6">
    <source>
        <dbReference type="ARBA" id="ARBA00005159"/>
    </source>
</evidence>
<comment type="catalytic activity">
    <reaction evidence="1 14">
        <text>adenosylcob(III)inamide + ATP = adenosylcob(III)inamide phosphate + ADP + H(+)</text>
        <dbReference type="Rhea" id="RHEA:15769"/>
        <dbReference type="ChEBI" id="CHEBI:2480"/>
        <dbReference type="ChEBI" id="CHEBI:15378"/>
        <dbReference type="ChEBI" id="CHEBI:30616"/>
        <dbReference type="ChEBI" id="CHEBI:58502"/>
        <dbReference type="ChEBI" id="CHEBI:456216"/>
        <dbReference type="EC" id="2.7.1.156"/>
    </reaction>
</comment>
<comment type="similarity">
    <text evidence="7 14">Belongs to the CobU/CobP family.</text>
</comment>
<evidence type="ECO:0000256" key="2">
    <source>
        <dbReference type="ARBA" id="ARBA00000711"/>
    </source>
</evidence>
<evidence type="ECO:0000256" key="1">
    <source>
        <dbReference type="ARBA" id="ARBA00000312"/>
    </source>
</evidence>
<dbReference type="PANTHER" id="PTHR34848:SF1">
    <property type="entry name" value="BIFUNCTIONAL ADENOSYLCOBALAMIN BIOSYNTHESIS PROTEIN COBU"/>
    <property type="match status" value="1"/>
</dbReference>
<keyword evidence="13 14" id="KW-0342">GTP-binding</keyword>
<dbReference type="Pfam" id="PF02283">
    <property type="entry name" value="CobU"/>
    <property type="match status" value="1"/>
</dbReference>
<evidence type="ECO:0000256" key="14">
    <source>
        <dbReference type="PIRNR" id="PIRNR006135"/>
    </source>
</evidence>
<evidence type="ECO:0000256" key="12">
    <source>
        <dbReference type="ARBA" id="ARBA00022840"/>
    </source>
</evidence>
<comment type="catalytic activity">
    <reaction evidence="2 14">
        <text>adenosylcob(III)inamide phosphate + GTP + H(+) = adenosylcob(III)inamide-GDP + diphosphate</text>
        <dbReference type="Rhea" id="RHEA:22712"/>
        <dbReference type="ChEBI" id="CHEBI:15378"/>
        <dbReference type="ChEBI" id="CHEBI:33019"/>
        <dbReference type="ChEBI" id="CHEBI:37565"/>
        <dbReference type="ChEBI" id="CHEBI:58502"/>
        <dbReference type="ChEBI" id="CHEBI:60487"/>
        <dbReference type="EC" id="2.7.7.62"/>
    </reaction>
</comment>
<keyword evidence="12 14" id="KW-0067">ATP-binding</keyword>
<comment type="catalytic activity">
    <reaction evidence="3">
        <text>adenosylcob(III)inamide + GTP = adenosylcob(III)inamide phosphate + GDP + H(+)</text>
        <dbReference type="Rhea" id="RHEA:15765"/>
        <dbReference type="ChEBI" id="CHEBI:2480"/>
        <dbReference type="ChEBI" id="CHEBI:15378"/>
        <dbReference type="ChEBI" id="CHEBI:37565"/>
        <dbReference type="ChEBI" id="CHEBI:58189"/>
        <dbReference type="ChEBI" id="CHEBI:58502"/>
        <dbReference type="EC" id="2.7.1.156"/>
    </reaction>
</comment>
<dbReference type="EMBL" id="CP151406">
    <property type="protein sequence ID" value="WZJ21719.1"/>
    <property type="molecule type" value="Genomic_DNA"/>
</dbReference>
<keyword evidence="8 14" id="KW-0169">Cobalamin biosynthesis</keyword>
<dbReference type="SUPFAM" id="SSF52540">
    <property type="entry name" value="P-loop containing nucleoside triphosphate hydrolases"/>
    <property type="match status" value="1"/>
</dbReference>
<dbReference type="InterPro" id="IPR027417">
    <property type="entry name" value="P-loop_NTPase"/>
</dbReference>
<evidence type="ECO:0000256" key="13">
    <source>
        <dbReference type="ARBA" id="ARBA00023134"/>
    </source>
</evidence>
<accession>A0ABZ2XJS4</accession>
<dbReference type="RefSeq" id="WP_281982469.1">
    <property type="nucleotide sequence ID" value="NZ_CALFBA010000037.1"/>
</dbReference>
<evidence type="ECO:0000256" key="11">
    <source>
        <dbReference type="ARBA" id="ARBA00022777"/>
    </source>
</evidence>
<evidence type="ECO:0000256" key="3">
    <source>
        <dbReference type="ARBA" id="ARBA00001522"/>
    </source>
</evidence>
<evidence type="ECO:0000256" key="9">
    <source>
        <dbReference type="ARBA" id="ARBA00022679"/>
    </source>
</evidence>
<name>A0ABZ2XJS4_9RHOO</name>
<dbReference type="EC" id="2.7.1.156" evidence="14"/>
<evidence type="ECO:0000256" key="10">
    <source>
        <dbReference type="ARBA" id="ARBA00022741"/>
    </source>
</evidence>
<dbReference type="InterPro" id="IPR003203">
    <property type="entry name" value="CobU/CobP"/>
</dbReference>
<keyword evidence="11 14" id="KW-0418">Kinase</keyword>
<comment type="function">
    <text evidence="4 14">Catalyzes ATP-dependent phosphorylation of adenosylcobinamide and addition of GMP to adenosylcobinamide phosphate.</text>
</comment>
<keyword evidence="9 14" id="KW-0808">Transferase</keyword>
<sequence>MVAMNELILGGARSGKSRHAEQRALESGLRVVYVATAESRDGEMARRIAHHRERRPADWGCVEEPLHLSARLRELAAPDTCLLVDCLTLWLSNLLFAGRAAAQAEAGEAVDCPLFAGETAALIETLPQLPGRIILVSNEVGWGIVPMHPVSRLFADEQGRLNQRVAAVCDQVTLVAAGLPLTLKAAPARA</sequence>
<dbReference type="GO" id="GO:0008820">
    <property type="term" value="F:cobinamide phosphate guanylyltransferase activity"/>
    <property type="evidence" value="ECO:0007669"/>
    <property type="project" value="UniProtKB-EC"/>
</dbReference>
<dbReference type="GO" id="GO:0043752">
    <property type="term" value="F:adenosylcobinamide kinase activity"/>
    <property type="evidence" value="ECO:0007669"/>
    <property type="project" value="UniProtKB-EC"/>
</dbReference>
<dbReference type="Proteomes" id="UP001479520">
    <property type="component" value="Chromosome"/>
</dbReference>
<gene>
    <name evidence="15" type="primary">cobU</name>
    <name evidence="15" type="ORF">AADV58_00825</name>
</gene>
<dbReference type="NCBIfam" id="NF004469">
    <property type="entry name" value="PRK05800.1"/>
    <property type="match status" value="1"/>
</dbReference>
<keyword evidence="16" id="KW-1185">Reference proteome</keyword>
<comment type="pathway">
    <text evidence="5 14">Cofactor biosynthesis; adenosylcobalamin biosynthesis; adenosylcobalamin from cob(II)yrinate a,c-diamide: step 6/7.</text>
</comment>